<accession>A0ABD0MF65</accession>
<dbReference type="EMBL" id="JAMKFB020000708">
    <property type="protein sequence ID" value="KAL0148270.1"/>
    <property type="molecule type" value="Genomic_DNA"/>
</dbReference>
<feature type="signal peptide" evidence="1">
    <location>
        <begin position="1"/>
        <end position="19"/>
    </location>
</feature>
<dbReference type="AlphaFoldDB" id="A0ABD0MF65"/>
<proteinExistence type="predicted"/>
<dbReference type="Proteomes" id="UP001529510">
    <property type="component" value="Unassembled WGS sequence"/>
</dbReference>
<reference evidence="2 3" key="1">
    <citation type="submission" date="2024-05" db="EMBL/GenBank/DDBJ databases">
        <title>Genome sequencing and assembly of Indian major carp, Cirrhinus mrigala (Hamilton, 1822).</title>
        <authorList>
            <person name="Mohindra V."/>
            <person name="Chowdhury L.M."/>
            <person name="Lal K."/>
            <person name="Jena J.K."/>
        </authorList>
    </citation>
    <scope>NUCLEOTIDE SEQUENCE [LARGE SCALE GENOMIC DNA]</scope>
    <source>
        <strain evidence="2">CM1030</strain>
        <tissue evidence="2">Blood</tissue>
    </source>
</reference>
<name>A0ABD0MF65_CIRMR</name>
<keyword evidence="3" id="KW-1185">Reference proteome</keyword>
<protein>
    <submittedName>
        <fullName evidence="2">Uncharacterized protein</fullName>
    </submittedName>
</protein>
<organism evidence="2 3">
    <name type="scientific">Cirrhinus mrigala</name>
    <name type="common">Mrigala</name>
    <dbReference type="NCBI Taxonomy" id="683832"/>
    <lineage>
        <taxon>Eukaryota</taxon>
        <taxon>Metazoa</taxon>
        <taxon>Chordata</taxon>
        <taxon>Craniata</taxon>
        <taxon>Vertebrata</taxon>
        <taxon>Euteleostomi</taxon>
        <taxon>Actinopterygii</taxon>
        <taxon>Neopterygii</taxon>
        <taxon>Teleostei</taxon>
        <taxon>Ostariophysi</taxon>
        <taxon>Cypriniformes</taxon>
        <taxon>Cyprinidae</taxon>
        <taxon>Labeoninae</taxon>
        <taxon>Labeonini</taxon>
        <taxon>Cirrhinus</taxon>
    </lineage>
</organism>
<comment type="caution">
    <text evidence="2">The sequence shown here is derived from an EMBL/GenBank/DDBJ whole genome shotgun (WGS) entry which is preliminary data.</text>
</comment>
<evidence type="ECO:0000313" key="2">
    <source>
        <dbReference type="EMBL" id="KAL0148270.1"/>
    </source>
</evidence>
<keyword evidence="1" id="KW-0732">Signal</keyword>
<sequence length="153" mass="16844">MMLPIAKVFLVVAFFDVTAVFTTVFTATPHKGHNSRIQKCVDADSVNQLREAAQKALDAIGSTHVLSASDNKANRGQHVFNNGLLGFHRSVLQELLKEVGGYDEQLDNLMQDLIMPLNQTQQHAISTMVAYFGATVCRPEDLESQSGESNIRI</sequence>
<evidence type="ECO:0000313" key="3">
    <source>
        <dbReference type="Proteomes" id="UP001529510"/>
    </source>
</evidence>
<gene>
    <name evidence="2" type="ORF">M9458_056416</name>
</gene>
<evidence type="ECO:0000256" key="1">
    <source>
        <dbReference type="SAM" id="SignalP"/>
    </source>
</evidence>
<feature type="chain" id="PRO_5044842121" evidence="1">
    <location>
        <begin position="20"/>
        <end position="153"/>
    </location>
</feature>